<dbReference type="InterPro" id="IPR052026">
    <property type="entry name" value="ExeA_AAA_ATPase_DNA-bind"/>
</dbReference>
<sequence length="525" mass="55134">MYASFFGLQREPFSIAPDPRFLYMSEAHREALAHLLYGLSGGGGFVLLTGEIGAGKTTVCRCFLEQVPAHCDVAYVFNPKLDALELLQTVCDEFRLEVPAGAATVKAYVDALNRFLLAAHAAGRHAVLVIDEAQALAPEVLEQLRLLTNLETDERKLLQIVLIGQPELRTMLARPDLEQLAQRVIARYHLPALDAAETAAYVRHRLAVAGLAGEPPFDDEALAALHRLCGGVPRRINLLADRALLGGYAQGQRRIGRAIVERAAHEVFDTTPPAPTPSRAPVAAAVLGAAALAVGALVWQAGRGDASAAPAAPVAQAATPAATVVRAAAFAASAAVADALDAEALLARAAAREADGWRSLATRWNAEPGAGDPCTALAAGGLACWRTKTGLAQVRDLGRPGLLTLHASDGRRGVVLLTGLSGEHATLAFADGGQATVDLATLATLWRGEFATLWRPPPGWGVPGGAEALAGWLDERLPGRGVLAPRIVAFQVAHGLQPDGRAGPLTLMQILRADGETVPRLALTR</sequence>
<dbReference type="InterPro" id="IPR003593">
    <property type="entry name" value="AAA+_ATPase"/>
</dbReference>
<proteinExistence type="predicted"/>
<dbReference type="Gene3D" id="3.40.50.300">
    <property type="entry name" value="P-loop containing nucleotide triphosphate hydrolases"/>
    <property type="match status" value="1"/>
</dbReference>
<dbReference type="PANTHER" id="PTHR35894">
    <property type="entry name" value="GENERAL SECRETION PATHWAY PROTEIN A-RELATED"/>
    <property type="match status" value="1"/>
</dbReference>
<evidence type="ECO:0000313" key="3">
    <source>
        <dbReference type="Proteomes" id="UP000802098"/>
    </source>
</evidence>
<organism evidence="2 3">
    <name type="scientific">Rubrivivax benzoatilyticus</name>
    <dbReference type="NCBI Taxonomy" id="316997"/>
    <lineage>
        <taxon>Bacteria</taxon>
        <taxon>Pseudomonadati</taxon>
        <taxon>Pseudomonadota</taxon>
        <taxon>Betaproteobacteria</taxon>
        <taxon>Burkholderiales</taxon>
        <taxon>Sphaerotilaceae</taxon>
        <taxon>Rubrivivax</taxon>
    </lineage>
</organism>
<keyword evidence="3" id="KW-1185">Reference proteome</keyword>
<name>A0ABX0HTF5_9BURK</name>
<dbReference type="Proteomes" id="UP000802098">
    <property type="component" value="Unassembled WGS sequence"/>
</dbReference>
<dbReference type="Pfam" id="PF13401">
    <property type="entry name" value="AAA_22"/>
    <property type="match status" value="1"/>
</dbReference>
<gene>
    <name evidence="2" type="ORF">G7087_01480</name>
</gene>
<feature type="domain" description="AAA+ ATPase" evidence="1">
    <location>
        <begin position="42"/>
        <end position="191"/>
    </location>
</feature>
<dbReference type="Gene3D" id="3.90.70.10">
    <property type="entry name" value="Cysteine proteinases"/>
    <property type="match status" value="1"/>
</dbReference>
<comment type="caution">
    <text evidence="2">The sequence shown here is derived from an EMBL/GenBank/DDBJ whole genome shotgun (WGS) entry which is preliminary data.</text>
</comment>
<dbReference type="RefSeq" id="WP_029718740.1">
    <property type="nucleotide sequence ID" value="NZ_JAAOCD010000001.1"/>
</dbReference>
<evidence type="ECO:0000313" key="2">
    <source>
        <dbReference type="EMBL" id="NHK97039.1"/>
    </source>
</evidence>
<accession>A0ABX0HTF5</accession>
<dbReference type="EMBL" id="JAAOCD010000001">
    <property type="protein sequence ID" value="NHK97039.1"/>
    <property type="molecule type" value="Genomic_DNA"/>
</dbReference>
<reference evidence="2 3" key="1">
    <citation type="submission" date="2020-03" db="EMBL/GenBank/DDBJ databases">
        <title>Rubrivivax benzoatilyticus JA2 (sequenced after 10 years sub-culturing).</title>
        <authorList>
            <person name="Gupta D."/>
            <person name="Chintalapati S."/>
            <person name="Chintalapati V.R."/>
        </authorList>
    </citation>
    <scope>NUCLEOTIDE SEQUENCE [LARGE SCALE GENOMIC DNA]</scope>
    <source>
        <strain evidence="2 3">JA2-Mal</strain>
    </source>
</reference>
<dbReference type="SUPFAM" id="SSF52540">
    <property type="entry name" value="P-loop containing nucleoside triphosphate hydrolases"/>
    <property type="match status" value="1"/>
</dbReference>
<dbReference type="InterPro" id="IPR027417">
    <property type="entry name" value="P-loop_NTPase"/>
</dbReference>
<dbReference type="InterPro" id="IPR049945">
    <property type="entry name" value="AAA_22"/>
</dbReference>
<dbReference type="PANTHER" id="PTHR35894:SF1">
    <property type="entry name" value="PHOSPHORIBULOKINASE _ URIDINE KINASE FAMILY"/>
    <property type="match status" value="1"/>
</dbReference>
<dbReference type="SMART" id="SM00382">
    <property type="entry name" value="AAA"/>
    <property type="match status" value="1"/>
</dbReference>
<protein>
    <submittedName>
        <fullName evidence="2">AAA family ATPase</fullName>
    </submittedName>
</protein>
<evidence type="ECO:0000259" key="1">
    <source>
        <dbReference type="SMART" id="SM00382"/>
    </source>
</evidence>